<organism evidence="3 4">
    <name type="scientific">Cuneatibacter caecimuris</name>
    <dbReference type="NCBI Taxonomy" id="1796618"/>
    <lineage>
        <taxon>Bacteria</taxon>
        <taxon>Bacillati</taxon>
        <taxon>Bacillota</taxon>
        <taxon>Clostridia</taxon>
        <taxon>Lachnospirales</taxon>
        <taxon>Lachnospiraceae</taxon>
        <taxon>Cuneatibacter</taxon>
    </lineage>
</organism>
<keyword evidence="2" id="KW-0732">Signal</keyword>
<evidence type="ECO:0000313" key="3">
    <source>
        <dbReference type="EMBL" id="RZT00947.1"/>
    </source>
</evidence>
<comment type="caution">
    <text evidence="3">The sequence shown here is derived from an EMBL/GenBank/DDBJ whole genome shotgun (WGS) entry which is preliminary data.</text>
</comment>
<feature type="chain" id="PRO_5020891808" evidence="2">
    <location>
        <begin position="27"/>
        <end position="391"/>
    </location>
</feature>
<name>A0A4Q7PKX0_9FIRM</name>
<evidence type="ECO:0000256" key="1">
    <source>
        <dbReference type="SAM" id="Phobius"/>
    </source>
</evidence>
<keyword evidence="1" id="KW-0812">Transmembrane</keyword>
<accession>A0A4Q7PKX0</accession>
<dbReference type="AlphaFoldDB" id="A0A4Q7PKX0"/>
<feature type="transmembrane region" description="Helical" evidence="1">
    <location>
        <begin position="357"/>
        <end position="379"/>
    </location>
</feature>
<gene>
    <name evidence="3" type="ORF">EV209_1384</name>
</gene>
<reference evidence="3 4" key="1">
    <citation type="submission" date="2019-02" db="EMBL/GenBank/DDBJ databases">
        <title>Genomic Encyclopedia of Type Strains, Phase IV (KMG-IV): sequencing the most valuable type-strain genomes for metagenomic binning, comparative biology and taxonomic classification.</title>
        <authorList>
            <person name="Goeker M."/>
        </authorList>
    </citation>
    <scope>NUCLEOTIDE SEQUENCE [LARGE SCALE GENOMIC DNA]</scope>
    <source>
        <strain evidence="3 4">DSM 29486</strain>
    </source>
</reference>
<dbReference type="OrthoDB" id="2052010at2"/>
<dbReference type="RefSeq" id="WP_130434414.1">
    <property type="nucleotide sequence ID" value="NZ_SGXF01000002.1"/>
</dbReference>
<keyword evidence="1" id="KW-1133">Transmembrane helix</keyword>
<protein>
    <submittedName>
        <fullName evidence="3">Uncharacterized protein</fullName>
    </submittedName>
</protein>
<keyword evidence="1" id="KW-0472">Membrane</keyword>
<sequence length="391" mass="43715">MNGKYKRRAAIMLCGAAVLVSGSVFASQTVSTISRNVIATGSLQGRIEEIYSEKELYPGSVVSKIVNVRNTGTSDMLVRLRAEKYFEDLSLNPEMIDVVYNSNCWTEEDGWHYYNRILKAGEKTEEPLMESFSLSHLAGNEYAGASGEVRISMECVQAEGDGISIWDKTAGELGIEKIEQTRPENIAAVEFMDFEQGFYAASENRDLFRKFKDLLPGEHRSQNIRIINRSGEKTGIYLSALTTEQEEENRELVKKLIREYCTLLLTDENGEVIYKGPADGNPEEQSGKPNTMRNDILLGEFVAGEEKTIQAALTVSPEMDNRYQELLGRIDWRWTAIRGEESITAPNLGAEPGNKTLLYLSGCCCVLSALVLFLLNGAARKGVRRNEKMEE</sequence>
<proteinExistence type="predicted"/>
<feature type="signal peptide" evidence="2">
    <location>
        <begin position="1"/>
        <end position="26"/>
    </location>
</feature>
<evidence type="ECO:0000313" key="4">
    <source>
        <dbReference type="Proteomes" id="UP000292927"/>
    </source>
</evidence>
<dbReference type="EMBL" id="SGXF01000002">
    <property type="protein sequence ID" value="RZT00947.1"/>
    <property type="molecule type" value="Genomic_DNA"/>
</dbReference>
<keyword evidence="4" id="KW-1185">Reference proteome</keyword>
<dbReference type="Proteomes" id="UP000292927">
    <property type="component" value="Unassembled WGS sequence"/>
</dbReference>
<evidence type="ECO:0000256" key="2">
    <source>
        <dbReference type="SAM" id="SignalP"/>
    </source>
</evidence>